<proteinExistence type="predicted"/>
<dbReference type="Proteomes" id="UP000383932">
    <property type="component" value="Unassembled WGS sequence"/>
</dbReference>
<comment type="caution">
    <text evidence="2">The sequence shown here is derived from an EMBL/GenBank/DDBJ whole genome shotgun (WGS) entry which is preliminary data.</text>
</comment>
<organism evidence="2 3">
    <name type="scientific">Ceratobasidium theobromae</name>
    <dbReference type="NCBI Taxonomy" id="1582974"/>
    <lineage>
        <taxon>Eukaryota</taxon>
        <taxon>Fungi</taxon>
        <taxon>Dikarya</taxon>
        <taxon>Basidiomycota</taxon>
        <taxon>Agaricomycotina</taxon>
        <taxon>Agaricomycetes</taxon>
        <taxon>Cantharellales</taxon>
        <taxon>Ceratobasidiaceae</taxon>
        <taxon>Ceratobasidium</taxon>
    </lineage>
</organism>
<dbReference type="InterPro" id="IPR001025">
    <property type="entry name" value="BAH_dom"/>
</dbReference>
<dbReference type="GO" id="GO:0003682">
    <property type="term" value="F:chromatin binding"/>
    <property type="evidence" value="ECO:0007669"/>
    <property type="project" value="InterPro"/>
</dbReference>
<dbReference type="Gene3D" id="2.30.30.490">
    <property type="match status" value="1"/>
</dbReference>
<dbReference type="PROSITE" id="PS51038">
    <property type="entry name" value="BAH"/>
    <property type="match status" value="1"/>
</dbReference>
<dbReference type="InterPro" id="IPR043151">
    <property type="entry name" value="BAH_sf"/>
</dbReference>
<keyword evidence="3" id="KW-1185">Reference proteome</keyword>
<dbReference type="AlphaFoldDB" id="A0A5N5QVG9"/>
<evidence type="ECO:0000313" key="2">
    <source>
        <dbReference type="EMBL" id="KAB5595765.1"/>
    </source>
</evidence>
<dbReference type="EMBL" id="SSOP01000006">
    <property type="protein sequence ID" value="KAB5595765.1"/>
    <property type="molecule type" value="Genomic_DNA"/>
</dbReference>
<name>A0A5N5QVG9_9AGAM</name>
<evidence type="ECO:0000313" key="3">
    <source>
        <dbReference type="Proteomes" id="UP000383932"/>
    </source>
</evidence>
<protein>
    <recommendedName>
        <fullName evidence="1">BAH domain-containing protein</fullName>
    </recommendedName>
</protein>
<accession>A0A5N5QVG9</accession>
<sequence>MPPSRKKKPHGINNFSLLTDDKKKLEYFKPYLPNRLPSIQVRDKEVKPGECVVMDIVGDDSGTSTSNDSFVLIRWFYTGPMLHRLPALSVKNLSSFSFAPRELVLSDHTQVFSSSQLSKKVTVRSFNESSAEQPVIGPDEWWCRYFWIPKQSRIAGQRRLESPLLTCGMTEACVKKHYRPHLEYQHYCPRDSCRIWYHLECLVKSGVKIKTESADERLQLMLRGIPGFEWIGVEDDDSKFFERIKICFSFIQGIVACAQSSVVRGKEHGVVGTYQIVKRARMLLYEAHKDDLWPSEDEIKEFH</sequence>
<reference evidence="2 3" key="1">
    <citation type="journal article" date="2019" name="Fungal Biol. Biotechnol.">
        <title>Draft genome sequence of fastidious pathogen Ceratobasidium theobromae, which causes vascular-streak dieback in Theobroma cacao.</title>
        <authorList>
            <person name="Ali S.S."/>
            <person name="Asman A."/>
            <person name="Shao J."/>
            <person name="Firmansyah A.P."/>
            <person name="Susilo A.W."/>
            <person name="Rosmana A."/>
            <person name="McMahon P."/>
            <person name="Junaid M."/>
            <person name="Guest D."/>
            <person name="Kheng T.Y."/>
            <person name="Meinhardt L.W."/>
            <person name="Bailey B.A."/>
        </authorList>
    </citation>
    <scope>NUCLEOTIDE SEQUENCE [LARGE SCALE GENOMIC DNA]</scope>
    <source>
        <strain evidence="2 3">CT2</strain>
    </source>
</reference>
<dbReference type="OrthoDB" id="10259622at2759"/>
<gene>
    <name evidence="2" type="ORF">CTheo_778</name>
</gene>
<feature type="domain" description="BAH" evidence="1">
    <location>
        <begin position="29"/>
        <end position="158"/>
    </location>
</feature>
<evidence type="ECO:0000259" key="1">
    <source>
        <dbReference type="PROSITE" id="PS51038"/>
    </source>
</evidence>